<dbReference type="PANTHER" id="PTHR11709:SF361">
    <property type="entry name" value="IRON TRANSPORT MULTICOPPER OXIDASE FET3"/>
    <property type="match status" value="1"/>
</dbReference>
<dbReference type="PROSITE" id="PS00079">
    <property type="entry name" value="MULTICOPPER_OXIDASE1"/>
    <property type="match status" value="2"/>
</dbReference>
<evidence type="ECO:0000259" key="22">
    <source>
        <dbReference type="Pfam" id="PF07732"/>
    </source>
</evidence>
<dbReference type="VEuPathDB" id="FungiDB:CJJ09_002483"/>
<dbReference type="PANTHER" id="PTHR11709">
    <property type="entry name" value="MULTI-COPPER OXIDASE"/>
    <property type="match status" value="1"/>
</dbReference>
<keyword evidence="16 18" id="KW-0472">Membrane</keyword>
<feature type="domain" description="Plastocyanin-like" evidence="20">
    <location>
        <begin position="157"/>
        <end position="282"/>
    </location>
</feature>
<dbReference type="InterPro" id="IPR044130">
    <property type="entry name" value="CuRO_2_Fet3-like"/>
</dbReference>
<dbReference type="AlphaFoldDB" id="A0A0L0P0I5"/>
<dbReference type="GO" id="GO:0010106">
    <property type="term" value="P:cellular response to iron ion starvation"/>
    <property type="evidence" value="ECO:0007669"/>
    <property type="project" value="TreeGrafter"/>
</dbReference>
<dbReference type="InterPro" id="IPR033138">
    <property type="entry name" value="Cu_oxidase_CS"/>
</dbReference>
<dbReference type="FunFam" id="2.60.40.420:FF:000022">
    <property type="entry name" value="FET5p Multicopper oxidase"/>
    <property type="match status" value="1"/>
</dbReference>
<comment type="caution">
    <text evidence="23">The sequence shown here is derived from an EMBL/GenBank/DDBJ whole genome shotgun (WGS) entry which is preliminary data.</text>
</comment>
<accession>A0A0L0P0I5</accession>
<dbReference type="CDD" id="cd13851">
    <property type="entry name" value="CuRO_1_Fet3p"/>
    <property type="match status" value="1"/>
</dbReference>
<evidence type="ECO:0008006" key="25">
    <source>
        <dbReference type="Google" id="ProtNLM"/>
    </source>
</evidence>
<feature type="domain" description="Plastocyanin-like" evidence="21">
    <location>
        <begin position="365"/>
        <end position="499"/>
    </location>
</feature>
<evidence type="ECO:0000256" key="6">
    <source>
        <dbReference type="ARBA" id="ARBA00022496"/>
    </source>
</evidence>
<keyword evidence="8" id="KW-0479">Metal-binding</keyword>
<keyword evidence="12" id="KW-0560">Oxidoreductase</keyword>
<dbReference type="VEuPathDB" id="FungiDB:B9J08_000517"/>
<keyword evidence="10" id="KW-0677">Repeat</keyword>
<dbReference type="GO" id="GO:0033215">
    <property type="term" value="P:reductive iron assimilation"/>
    <property type="evidence" value="ECO:0007669"/>
    <property type="project" value="TreeGrafter"/>
</dbReference>
<comment type="similarity">
    <text evidence="3">Belongs to the multicopper oxidase family.</text>
</comment>
<keyword evidence="7 18" id="KW-0812">Transmembrane</keyword>
<protein>
    <recommendedName>
        <fullName evidence="25">L-ascorbate oxidase</fullName>
    </recommendedName>
</protein>
<comment type="cofactor">
    <cofactor evidence="1">
        <name>Cu cation</name>
        <dbReference type="ChEBI" id="CHEBI:23378"/>
    </cofactor>
</comment>
<organism evidence="23 24">
    <name type="scientific">Candidozyma auris</name>
    <name type="common">Yeast</name>
    <name type="synonym">Candida auris</name>
    <dbReference type="NCBI Taxonomy" id="498019"/>
    <lineage>
        <taxon>Eukaryota</taxon>
        <taxon>Fungi</taxon>
        <taxon>Dikarya</taxon>
        <taxon>Ascomycota</taxon>
        <taxon>Saccharomycotina</taxon>
        <taxon>Pichiomycetes</taxon>
        <taxon>Metschnikowiaceae</taxon>
        <taxon>Candidozyma</taxon>
    </lineage>
</organism>
<evidence type="ECO:0000256" key="14">
    <source>
        <dbReference type="ARBA" id="ARBA00023008"/>
    </source>
</evidence>
<dbReference type="FunFam" id="2.60.40.420:FF:000025">
    <property type="entry name" value="FET5p Multicopper oxidase"/>
    <property type="match status" value="1"/>
</dbReference>
<evidence type="ECO:0000313" key="23">
    <source>
        <dbReference type="EMBL" id="KND99891.1"/>
    </source>
</evidence>
<keyword evidence="17" id="KW-0325">Glycoprotein</keyword>
<reference evidence="24" key="1">
    <citation type="journal article" date="2015" name="BMC Genomics">
        <title>Draft genome of a commonly misdiagnosed multidrug resistant pathogen Candida auris.</title>
        <authorList>
            <person name="Chatterjee S."/>
            <person name="Alampalli S.V."/>
            <person name="Nageshan R.K."/>
            <person name="Chettiar S.T."/>
            <person name="Joshi S."/>
            <person name="Tatu U.S."/>
        </authorList>
    </citation>
    <scope>NUCLEOTIDE SEQUENCE [LARGE SCALE GENOMIC DNA]</scope>
    <source>
        <strain evidence="24">6684</strain>
    </source>
</reference>
<evidence type="ECO:0000256" key="19">
    <source>
        <dbReference type="SAM" id="SignalP"/>
    </source>
</evidence>
<comment type="subcellular location">
    <subcellularLocation>
        <location evidence="2">Cell membrane</location>
        <topology evidence="2">Single-pass membrane protein</topology>
    </subcellularLocation>
</comment>
<evidence type="ECO:0000256" key="13">
    <source>
        <dbReference type="ARBA" id="ARBA00023004"/>
    </source>
</evidence>
<dbReference type="Pfam" id="PF00394">
    <property type="entry name" value="Cu-oxidase"/>
    <property type="match status" value="1"/>
</dbReference>
<dbReference type="Pfam" id="PF07732">
    <property type="entry name" value="Cu-oxidase_3"/>
    <property type="match status" value="1"/>
</dbReference>
<keyword evidence="11 18" id="KW-1133">Transmembrane helix</keyword>
<dbReference type="VEuPathDB" id="FungiDB:CJJ07_003902"/>
<evidence type="ECO:0000256" key="5">
    <source>
        <dbReference type="ARBA" id="ARBA00022475"/>
    </source>
</evidence>
<evidence type="ECO:0000256" key="12">
    <source>
        <dbReference type="ARBA" id="ARBA00023002"/>
    </source>
</evidence>
<dbReference type="InterPro" id="IPR011707">
    <property type="entry name" value="Cu-oxidase-like_N"/>
</dbReference>
<evidence type="ECO:0000256" key="16">
    <source>
        <dbReference type="ARBA" id="ARBA00023136"/>
    </source>
</evidence>
<evidence type="ECO:0000256" key="11">
    <source>
        <dbReference type="ARBA" id="ARBA00022989"/>
    </source>
</evidence>
<evidence type="ECO:0000256" key="1">
    <source>
        <dbReference type="ARBA" id="ARBA00001935"/>
    </source>
</evidence>
<name>A0A0L0P0I5_CANAR</name>
<feature type="transmembrane region" description="Helical" evidence="18">
    <location>
        <begin position="557"/>
        <end position="580"/>
    </location>
</feature>
<dbReference type="InterPro" id="IPR008972">
    <property type="entry name" value="Cupredoxin"/>
</dbReference>
<gene>
    <name evidence="23" type="ORF">QG37_03317</name>
</gene>
<keyword evidence="6" id="KW-0410">Iron transport</keyword>
<feature type="domain" description="Plastocyanin-like" evidence="22">
    <location>
        <begin position="30"/>
        <end position="146"/>
    </location>
</feature>
<dbReference type="InterPro" id="IPR011706">
    <property type="entry name" value="Cu-oxidase_C"/>
</dbReference>
<dbReference type="Gene3D" id="2.60.40.420">
    <property type="entry name" value="Cupredoxins - blue copper proteins"/>
    <property type="match status" value="3"/>
</dbReference>
<evidence type="ECO:0000313" key="24">
    <source>
        <dbReference type="Proteomes" id="UP000037122"/>
    </source>
</evidence>
<feature type="chain" id="PRO_5005545329" description="L-ascorbate oxidase" evidence="19">
    <location>
        <begin position="21"/>
        <end position="618"/>
    </location>
</feature>
<dbReference type="VEuPathDB" id="FungiDB:CJI96_0003577"/>
<dbReference type="Pfam" id="PF07731">
    <property type="entry name" value="Cu-oxidase_2"/>
    <property type="match status" value="1"/>
</dbReference>
<keyword evidence="13" id="KW-0408">Iron</keyword>
<dbReference type="CDD" id="cd13899">
    <property type="entry name" value="CuRO_3_Fet3p"/>
    <property type="match status" value="1"/>
</dbReference>
<keyword evidence="15" id="KW-0406">Ion transport</keyword>
<evidence type="ECO:0000256" key="10">
    <source>
        <dbReference type="ARBA" id="ARBA00022737"/>
    </source>
</evidence>
<keyword evidence="14" id="KW-0186">Copper</keyword>
<evidence type="ECO:0000256" key="15">
    <source>
        <dbReference type="ARBA" id="ARBA00023065"/>
    </source>
</evidence>
<evidence type="ECO:0000256" key="9">
    <source>
        <dbReference type="ARBA" id="ARBA00022729"/>
    </source>
</evidence>
<dbReference type="PROSITE" id="PS00080">
    <property type="entry name" value="MULTICOPPER_OXIDASE2"/>
    <property type="match status" value="1"/>
</dbReference>
<dbReference type="InterPro" id="IPR001117">
    <property type="entry name" value="Cu-oxidase_2nd"/>
</dbReference>
<dbReference type="InterPro" id="IPR045087">
    <property type="entry name" value="Cu-oxidase_fam"/>
</dbReference>
<evidence type="ECO:0000256" key="2">
    <source>
        <dbReference type="ARBA" id="ARBA00004162"/>
    </source>
</evidence>
<evidence type="ECO:0000259" key="21">
    <source>
        <dbReference type="Pfam" id="PF07731"/>
    </source>
</evidence>
<dbReference type="VEuPathDB" id="FungiDB:CJI97_000519"/>
<evidence type="ECO:0000259" key="20">
    <source>
        <dbReference type="Pfam" id="PF00394"/>
    </source>
</evidence>
<dbReference type="SUPFAM" id="SSF49503">
    <property type="entry name" value="Cupredoxins"/>
    <property type="match status" value="3"/>
</dbReference>
<dbReference type="Proteomes" id="UP000037122">
    <property type="component" value="Unassembled WGS sequence"/>
</dbReference>
<dbReference type="EMBL" id="LGST01000021">
    <property type="protein sequence ID" value="KND99891.1"/>
    <property type="molecule type" value="Genomic_DNA"/>
</dbReference>
<dbReference type="GO" id="GO:0033573">
    <property type="term" value="C:high-affinity iron permease complex"/>
    <property type="evidence" value="ECO:0007669"/>
    <property type="project" value="TreeGrafter"/>
</dbReference>
<proteinExistence type="inferred from homology"/>
<dbReference type="GO" id="GO:0005507">
    <property type="term" value="F:copper ion binding"/>
    <property type="evidence" value="ECO:0007669"/>
    <property type="project" value="InterPro"/>
</dbReference>
<sequence length="618" mass="69912">MNQLSLFFVLFISWFALASAETHTWYFKTGWVKANPDGNFERDVIGFNGSWPLPTLRVKKGDRVNLYLTNGFDDRNTTLHFHGMFQNGSAQMDGPEMVTQCPIPPGETYLYNFTVADQVGTYWYHSHTAGQYGDGMRAPFIIEEKNKEDYPFDFDEELVLPLGEWYHDPADVLLPKFLNRYNPTGAEPIPQNLLFNETRNNTWKVEPNTTYFVRIVNMGGFVSQYLYMEDHEFEIVEVDGVYVEKNTTDLLYVTIAQRYGVLIKTKEKADRNYAFMNAFDDTMLDVIPKDLILNGTNSIQYTDDTSMPDEYFIDSFDDRFDDFYLVPKDGEKLLPDSDNQVVIDVKMDNLGDGVNYAFFNNISYVAPKIPLLATAMSAGELATNSYIYGNTNAFVLKKGETVDIVLNNQDDGTHPFHLHGHVFQLIERGPEFGDPVSFDYNNHSEFPEVPMKRDTVYVNPNSYIVMRFTADNPGVWFFHCHIEWHLEQGLAIVLVEAPEEMQKDPSQQLTENFKDVCSKGGMNYSGNAAGNSVDFMDLTGMNTQPKPLPAGFTARGIVALVFSCIAGVLGMVAITIYGLADVKDIDERVARDLDVDLDEIAADESSQLVPGDSSSRNK</sequence>
<dbReference type="VEuPathDB" id="FungiDB:QG37_03317"/>
<dbReference type="GO" id="GO:0004322">
    <property type="term" value="F:ferroxidase activity"/>
    <property type="evidence" value="ECO:0007669"/>
    <property type="project" value="TreeGrafter"/>
</dbReference>
<evidence type="ECO:0000256" key="17">
    <source>
        <dbReference type="ARBA" id="ARBA00023180"/>
    </source>
</evidence>
<evidence type="ECO:0000256" key="18">
    <source>
        <dbReference type="SAM" id="Phobius"/>
    </source>
</evidence>
<dbReference type="CDD" id="cd13877">
    <property type="entry name" value="CuRO_2_Fet3p_like"/>
    <property type="match status" value="1"/>
</dbReference>
<evidence type="ECO:0000256" key="4">
    <source>
        <dbReference type="ARBA" id="ARBA00022448"/>
    </source>
</evidence>
<evidence type="ECO:0000256" key="8">
    <source>
        <dbReference type="ARBA" id="ARBA00022723"/>
    </source>
</evidence>
<keyword evidence="9 19" id="KW-0732">Signal</keyword>
<keyword evidence="5" id="KW-1003">Cell membrane</keyword>
<dbReference type="InterPro" id="IPR002355">
    <property type="entry name" value="Cu_oxidase_Cu_BS"/>
</dbReference>
<keyword evidence="4" id="KW-0813">Transport</keyword>
<evidence type="ECO:0000256" key="3">
    <source>
        <dbReference type="ARBA" id="ARBA00010609"/>
    </source>
</evidence>
<evidence type="ECO:0000256" key="7">
    <source>
        <dbReference type="ARBA" id="ARBA00022692"/>
    </source>
</evidence>
<dbReference type="FunFam" id="2.60.40.420:FF:000024">
    <property type="entry name" value="FET5p Multicopper oxidase"/>
    <property type="match status" value="1"/>
</dbReference>
<feature type="signal peptide" evidence="19">
    <location>
        <begin position="1"/>
        <end position="20"/>
    </location>
</feature>